<dbReference type="GO" id="GO:0008933">
    <property type="term" value="F:peptidoglycan lytic transglycosylase activity"/>
    <property type="evidence" value="ECO:0007669"/>
    <property type="project" value="TreeGrafter"/>
</dbReference>
<reference evidence="3" key="1">
    <citation type="journal article" date="2023" name="Int. J. Syst. Evol. Microbiol.">
        <title>&lt;i&gt;Shewanella septentrionalis&lt;/i&gt; sp. nov. and &lt;i&gt;Shewanella holmiensis&lt;/i&gt; sp. nov., isolated from Baltic Sea water and sediments.</title>
        <authorList>
            <person name="Martin-Rodriguez A.J."/>
            <person name="Thorell K."/>
            <person name="Joffre E."/>
            <person name="Jensie-Markopoulos S."/>
            <person name="Moore E.R.B."/>
            <person name="Sjoling A."/>
        </authorList>
    </citation>
    <scope>NUCLEOTIDE SEQUENCE</scope>
    <source>
        <strain evidence="3">SP1W3</strain>
    </source>
</reference>
<feature type="domain" description="Transglycosylase SLT" evidence="2">
    <location>
        <begin position="70"/>
        <end position="362"/>
    </location>
</feature>
<keyword evidence="1" id="KW-1133">Transmembrane helix</keyword>
<dbReference type="SUPFAM" id="SSF53955">
    <property type="entry name" value="Lysozyme-like"/>
    <property type="match status" value="1"/>
</dbReference>
<feature type="transmembrane region" description="Helical" evidence="1">
    <location>
        <begin position="34"/>
        <end position="54"/>
    </location>
</feature>
<evidence type="ECO:0000313" key="3">
    <source>
        <dbReference type="EMBL" id="MCT7946953.1"/>
    </source>
</evidence>
<evidence type="ECO:0000313" key="4">
    <source>
        <dbReference type="Proteomes" id="UP001155604"/>
    </source>
</evidence>
<comment type="caution">
    <text evidence="3">The sequence shown here is derived from an EMBL/GenBank/DDBJ whole genome shotgun (WGS) entry which is preliminary data.</text>
</comment>
<keyword evidence="1" id="KW-0812">Transmembrane</keyword>
<dbReference type="InterPro" id="IPR011970">
    <property type="entry name" value="MltB_2"/>
</dbReference>
<organism evidence="3 4">
    <name type="scientific">Shewanella septentrionalis</name>
    <dbReference type="NCBI Taxonomy" id="2952223"/>
    <lineage>
        <taxon>Bacteria</taxon>
        <taxon>Pseudomonadati</taxon>
        <taxon>Pseudomonadota</taxon>
        <taxon>Gammaproteobacteria</taxon>
        <taxon>Alteromonadales</taxon>
        <taxon>Shewanellaceae</taxon>
        <taxon>Shewanella</taxon>
    </lineage>
</organism>
<dbReference type="InterPro" id="IPR043426">
    <property type="entry name" value="MltB-like"/>
</dbReference>
<accession>A0A9X3B2G6</accession>
<dbReference type="GO" id="GO:0009253">
    <property type="term" value="P:peptidoglycan catabolic process"/>
    <property type="evidence" value="ECO:0007669"/>
    <property type="project" value="TreeGrafter"/>
</dbReference>
<dbReference type="NCBIfam" id="TIGR02283">
    <property type="entry name" value="MltB_2"/>
    <property type="match status" value="1"/>
</dbReference>
<dbReference type="PANTHER" id="PTHR30163:SF8">
    <property type="entry name" value="LYTIC MUREIN TRANSGLYCOSYLASE"/>
    <property type="match status" value="1"/>
</dbReference>
<keyword evidence="4" id="KW-1185">Reference proteome</keyword>
<dbReference type="AlphaFoldDB" id="A0A9X3B2G6"/>
<gene>
    <name evidence="3" type="ORF">NE536_16450</name>
</gene>
<protein>
    <submittedName>
        <fullName evidence="3">Lytic murein transglycosylase</fullName>
    </submittedName>
</protein>
<dbReference type="InterPro" id="IPR031304">
    <property type="entry name" value="SLT_2"/>
</dbReference>
<dbReference type="Gene3D" id="1.10.530.10">
    <property type="match status" value="1"/>
</dbReference>
<dbReference type="Pfam" id="PF13406">
    <property type="entry name" value="SLT_2"/>
    <property type="match status" value="1"/>
</dbReference>
<keyword evidence="1" id="KW-0472">Membrane</keyword>
<dbReference type="Gene3D" id="1.10.8.350">
    <property type="entry name" value="Bacterial muramidase"/>
    <property type="match status" value="1"/>
</dbReference>
<dbReference type="PANTHER" id="PTHR30163">
    <property type="entry name" value="MEMBRANE-BOUND LYTIC MUREIN TRANSGLYCOSYLASE B"/>
    <property type="match status" value="1"/>
</dbReference>
<sequence>MHRYRTYRTQSYQTNAFPVKVCHFGVYQYKLYRLAAYIFAPIRAFVCFIIWLSACSLPAMAQQSDEKISFSDYLIQLKQEASLQGISQTTLDLAFPQIKLFKKARATDSLQTEKTHNLDTYLADTVPEWKVDTARVLFKEHKQQLNAIASQYSVQPRFLVALWGLVSDFGEASGDYPVLSVTASLAFGGEREAFFKKEFMAALSIMDKDHIGFQDLKSHWNGAMGQTQLMPTDYLAYGQDGDGDGKKDIWHNTQDAFASAAYLLQQLGWNGNDTWGRQVQVPATLDLAVAGLDKPQSLAQWQTLGIRKFDHTDLPSREDINASLIMPDGVTGRKYLVYGNYRALMHWQNTDYFGISVAHLSERIKYPPIN</sequence>
<dbReference type="EMBL" id="JAMTCC010000030">
    <property type="protein sequence ID" value="MCT7946953.1"/>
    <property type="molecule type" value="Genomic_DNA"/>
</dbReference>
<evidence type="ECO:0000256" key="1">
    <source>
        <dbReference type="SAM" id="Phobius"/>
    </source>
</evidence>
<proteinExistence type="predicted"/>
<dbReference type="RefSeq" id="WP_261273367.1">
    <property type="nucleotide sequence ID" value="NZ_JAMTCC010000030.1"/>
</dbReference>
<dbReference type="InterPro" id="IPR023346">
    <property type="entry name" value="Lysozyme-like_dom_sf"/>
</dbReference>
<dbReference type="Proteomes" id="UP001155604">
    <property type="component" value="Unassembled WGS sequence"/>
</dbReference>
<name>A0A9X3B2G6_9GAMM</name>
<evidence type="ECO:0000259" key="2">
    <source>
        <dbReference type="Pfam" id="PF13406"/>
    </source>
</evidence>